<accession>A0A0C3PFG1</accession>
<evidence type="ECO:0000313" key="3">
    <source>
        <dbReference type="Proteomes" id="UP000053257"/>
    </source>
</evidence>
<dbReference type="HOGENOM" id="CLU_2134423_0_0_1"/>
<dbReference type="EMBL" id="KN840579">
    <property type="protein sequence ID" value="KIP04293.1"/>
    <property type="molecule type" value="Genomic_DNA"/>
</dbReference>
<dbReference type="AlphaFoldDB" id="A0A0C3PFG1"/>
<evidence type="ECO:0000313" key="2">
    <source>
        <dbReference type="EMBL" id="KIP04293.1"/>
    </source>
</evidence>
<reference evidence="2 3" key="1">
    <citation type="journal article" date="2014" name="PLoS Genet.">
        <title>Analysis of the Phlebiopsis gigantea genome, transcriptome and secretome provides insight into its pioneer colonization strategies of wood.</title>
        <authorList>
            <person name="Hori C."/>
            <person name="Ishida T."/>
            <person name="Igarashi K."/>
            <person name="Samejima M."/>
            <person name="Suzuki H."/>
            <person name="Master E."/>
            <person name="Ferreira P."/>
            <person name="Ruiz-Duenas F.J."/>
            <person name="Held B."/>
            <person name="Canessa P."/>
            <person name="Larrondo L.F."/>
            <person name="Schmoll M."/>
            <person name="Druzhinina I.S."/>
            <person name="Kubicek C.P."/>
            <person name="Gaskell J.A."/>
            <person name="Kersten P."/>
            <person name="St John F."/>
            <person name="Glasner J."/>
            <person name="Sabat G."/>
            <person name="Splinter BonDurant S."/>
            <person name="Syed K."/>
            <person name="Yadav J."/>
            <person name="Mgbeahuruike A.C."/>
            <person name="Kovalchuk A."/>
            <person name="Asiegbu F.O."/>
            <person name="Lackner G."/>
            <person name="Hoffmeister D."/>
            <person name="Rencoret J."/>
            <person name="Gutierrez A."/>
            <person name="Sun H."/>
            <person name="Lindquist E."/>
            <person name="Barry K."/>
            <person name="Riley R."/>
            <person name="Grigoriev I.V."/>
            <person name="Henrissat B."/>
            <person name="Kues U."/>
            <person name="Berka R.M."/>
            <person name="Martinez A.T."/>
            <person name="Covert S.F."/>
            <person name="Blanchette R.A."/>
            <person name="Cullen D."/>
        </authorList>
    </citation>
    <scope>NUCLEOTIDE SEQUENCE [LARGE SCALE GENOMIC DNA]</scope>
    <source>
        <strain evidence="2 3">11061_1 CR5-6</strain>
    </source>
</reference>
<dbReference type="Proteomes" id="UP000053257">
    <property type="component" value="Unassembled WGS sequence"/>
</dbReference>
<evidence type="ECO:0000256" key="1">
    <source>
        <dbReference type="SAM" id="MobiDB-lite"/>
    </source>
</evidence>
<protein>
    <submittedName>
        <fullName evidence="2">Uncharacterized protein</fullName>
    </submittedName>
</protein>
<gene>
    <name evidence="2" type="ORF">PHLGIDRAFT_200974</name>
</gene>
<sequence>MTLVPAHPSPGDDATAPVPLRTTCPACSPPRSATFLPSSMPADRRKSMSAGSKNIRVRIPGPGSARPEGPARLVRGESSVSAPRTSPDGRRATAIPPCGSIQMFLRSLSWLYF</sequence>
<keyword evidence="3" id="KW-1185">Reference proteome</keyword>
<proteinExistence type="predicted"/>
<feature type="region of interest" description="Disordered" evidence="1">
    <location>
        <begin position="1"/>
        <end position="95"/>
    </location>
</feature>
<name>A0A0C3PFG1_PHLG1</name>
<organism evidence="2 3">
    <name type="scientific">Phlebiopsis gigantea (strain 11061_1 CR5-6)</name>
    <name type="common">White-rot fungus</name>
    <name type="synonym">Peniophora gigantea</name>
    <dbReference type="NCBI Taxonomy" id="745531"/>
    <lineage>
        <taxon>Eukaryota</taxon>
        <taxon>Fungi</taxon>
        <taxon>Dikarya</taxon>
        <taxon>Basidiomycota</taxon>
        <taxon>Agaricomycotina</taxon>
        <taxon>Agaricomycetes</taxon>
        <taxon>Polyporales</taxon>
        <taxon>Phanerochaetaceae</taxon>
        <taxon>Phlebiopsis</taxon>
    </lineage>
</organism>